<organism evidence="2 3">
    <name type="scientific">Myodes glareolus</name>
    <name type="common">Bank vole</name>
    <name type="synonym">Clethrionomys glareolus</name>
    <dbReference type="NCBI Taxonomy" id="447135"/>
    <lineage>
        <taxon>Eukaryota</taxon>
        <taxon>Metazoa</taxon>
        <taxon>Chordata</taxon>
        <taxon>Craniata</taxon>
        <taxon>Vertebrata</taxon>
        <taxon>Euteleostomi</taxon>
        <taxon>Mammalia</taxon>
        <taxon>Eutheria</taxon>
        <taxon>Euarchontoglires</taxon>
        <taxon>Glires</taxon>
        <taxon>Rodentia</taxon>
        <taxon>Myomorpha</taxon>
        <taxon>Muroidea</taxon>
        <taxon>Cricetidae</taxon>
        <taxon>Arvicolinae</taxon>
        <taxon>Myodes</taxon>
    </lineage>
</organism>
<keyword evidence="3" id="KW-1185">Reference proteome</keyword>
<name>A0AAW0HAH0_MYOGA</name>
<evidence type="ECO:0000313" key="2">
    <source>
        <dbReference type="EMBL" id="KAK7798809.1"/>
    </source>
</evidence>
<evidence type="ECO:0000256" key="1">
    <source>
        <dbReference type="SAM" id="MobiDB-lite"/>
    </source>
</evidence>
<reference evidence="2 3" key="1">
    <citation type="journal article" date="2023" name="bioRxiv">
        <title>Conserved and derived expression patterns and positive selection on dental genes reveal complex evolutionary context of ever-growing rodent molars.</title>
        <authorList>
            <person name="Calamari Z.T."/>
            <person name="Song A."/>
            <person name="Cohen E."/>
            <person name="Akter M."/>
            <person name="Roy R.D."/>
            <person name="Hallikas O."/>
            <person name="Christensen M.M."/>
            <person name="Li P."/>
            <person name="Marangoni P."/>
            <person name="Jernvall J."/>
            <person name="Klein O.D."/>
        </authorList>
    </citation>
    <scope>NUCLEOTIDE SEQUENCE [LARGE SCALE GENOMIC DNA]</scope>
    <source>
        <strain evidence="2">V071</strain>
    </source>
</reference>
<dbReference type="AlphaFoldDB" id="A0AAW0HAH0"/>
<comment type="caution">
    <text evidence="2">The sequence shown here is derived from an EMBL/GenBank/DDBJ whole genome shotgun (WGS) entry which is preliminary data.</text>
</comment>
<protein>
    <submittedName>
        <fullName evidence="2">Uncharacterized protein</fullName>
    </submittedName>
</protein>
<dbReference type="Proteomes" id="UP001488838">
    <property type="component" value="Unassembled WGS sequence"/>
</dbReference>
<feature type="compositionally biased region" description="Basic and acidic residues" evidence="1">
    <location>
        <begin position="51"/>
        <end position="63"/>
    </location>
</feature>
<accession>A0AAW0HAH0</accession>
<feature type="region of interest" description="Disordered" evidence="1">
    <location>
        <begin position="1"/>
        <end position="94"/>
    </location>
</feature>
<proteinExistence type="predicted"/>
<evidence type="ECO:0000313" key="3">
    <source>
        <dbReference type="Proteomes" id="UP001488838"/>
    </source>
</evidence>
<dbReference type="EMBL" id="JBBHLL010000659">
    <property type="protein sequence ID" value="KAK7798809.1"/>
    <property type="molecule type" value="Genomic_DNA"/>
</dbReference>
<gene>
    <name evidence="2" type="ORF">U0070_009173</name>
</gene>
<feature type="compositionally biased region" description="Low complexity" evidence="1">
    <location>
        <begin position="170"/>
        <end position="190"/>
    </location>
</feature>
<sequence>MRSCLRVPPMNKSAPEGSLVGEGPVSRGRTQCCLSEIESREQLEEGEGEEDSGRKRKQEDGDGAHASPLRRSGAFRTHSHTNDSFKRHSWGPDKDLQDPMSRTVLLLYQQGSVLSEARYASTELSLGLSCAYANRKGWAGTKQQGWAEELSVPGSQEDSFLQSYEELDPFPGAQQQQPQQQQPPQLGGQPSHPVVSCSGPWHAVQGCVHEWHQFPLGLLRSRCGRPQEWRHRHLQPGNLIQVEGVGKAALGAFVWLFLNTAFPCALAGNSFRSSGTDLSKCGNQLEEDSGTWAGTSLRRTFSFLLGMTGKAKLSRQLLWITGAEEWPKAPSLQAAYS</sequence>
<feature type="compositionally biased region" description="Basic and acidic residues" evidence="1">
    <location>
        <begin position="80"/>
        <end position="94"/>
    </location>
</feature>
<feature type="region of interest" description="Disordered" evidence="1">
    <location>
        <begin position="170"/>
        <end position="194"/>
    </location>
</feature>